<dbReference type="AlphaFoldDB" id="A0A2A6BCG2"/>
<dbReference type="EnsemblMetazoa" id="PPA15295.1">
    <property type="protein sequence ID" value="PPA15295.1"/>
    <property type="gene ID" value="WBGene00104849"/>
</dbReference>
<reference evidence="2" key="1">
    <citation type="journal article" date="2008" name="Nat. Genet.">
        <title>The Pristionchus pacificus genome provides a unique perspective on nematode lifestyle and parasitism.</title>
        <authorList>
            <person name="Dieterich C."/>
            <person name="Clifton S.W."/>
            <person name="Schuster L.N."/>
            <person name="Chinwalla A."/>
            <person name="Delehaunty K."/>
            <person name="Dinkelacker I."/>
            <person name="Fulton L."/>
            <person name="Fulton R."/>
            <person name="Godfrey J."/>
            <person name="Minx P."/>
            <person name="Mitreva M."/>
            <person name="Roeseler W."/>
            <person name="Tian H."/>
            <person name="Witte H."/>
            <person name="Yang S.P."/>
            <person name="Wilson R.K."/>
            <person name="Sommer R.J."/>
        </authorList>
    </citation>
    <scope>NUCLEOTIDE SEQUENCE [LARGE SCALE GENOMIC DNA]</scope>
    <source>
        <strain evidence="2">PS312</strain>
    </source>
</reference>
<protein>
    <submittedName>
        <fullName evidence="1">Uncharacterized protein</fullName>
    </submittedName>
</protein>
<dbReference type="Proteomes" id="UP000005239">
    <property type="component" value="Unassembled WGS sequence"/>
</dbReference>
<sequence>MPNVCSSLRSMFSCSSCTSSTAAAAAAELEEQKKKLLEAENQFTLVALLACAFSAYSLTPCEDFCQGTILGLTPYCYCNENFLKFNRTCFRKCIANCKAKPDYTGCIPSDGIPNAQLWICCIRKVDWQTNLKCDSECWSTALPEKKRVHEERQAEIRAEAERALRRRPPTSSVFNQRLSPIQEDAEEARRREAGLPVVDRPEIDPVAPFNRPLVKRKAQTKIVLAGNIEGDIEL</sequence>
<organism evidence="1 2">
    <name type="scientific">Pristionchus pacificus</name>
    <name type="common">Parasitic nematode worm</name>
    <dbReference type="NCBI Taxonomy" id="54126"/>
    <lineage>
        <taxon>Eukaryota</taxon>
        <taxon>Metazoa</taxon>
        <taxon>Ecdysozoa</taxon>
        <taxon>Nematoda</taxon>
        <taxon>Chromadorea</taxon>
        <taxon>Rhabditida</taxon>
        <taxon>Rhabditina</taxon>
        <taxon>Diplogasteromorpha</taxon>
        <taxon>Diplogasteroidea</taxon>
        <taxon>Neodiplogasteridae</taxon>
        <taxon>Pristionchus</taxon>
    </lineage>
</organism>
<keyword evidence="2" id="KW-1185">Reference proteome</keyword>
<accession>A0A8R1UA23</accession>
<reference evidence="1" key="2">
    <citation type="submission" date="2022-06" db="UniProtKB">
        <authorList>
            <consortium name="EnsemblMetazoa"/>
        </authorList>
    </citation>
    <scope>IDENTIFICATION</scope>
    <source>
        <strain evidence="1">PS312</strain>
    </source>
</reference>
<evidence type="ECO:0000313" key="1">
    <source>
        <dbReference type="EnsemblMetazoa" id="PPA15295.1"/>
    </source>
</evidence>
<gene>
    <name evidence="1" type="primary">WBGene00104849</name>
</gene>
<evidence type="ECO:0000313" key="2">
    <source>
        <dbReference type="Proteomes" id="UP000005239"/>
    </source>
</evidence>
<accession>A0A2A6BCG2</accession>
<name>A0A2A6BCG2_PRIPA</name>
<proteinExistence type="predicted"/>